<protein>
    <submittedName>
        <fullName evidence="1">Uncharacterized protein</fullName>
    </submittedName>
</protein>
<proteinExistence type="predicted"/>
<sequence length="150" mass="16462">MGTASAYLNGKPWIANETLAQPNEPCYKGRLGLELTKQGLRGLEIFGFSNITLSTGVYQVYPAVSGNPCKDTLIYTSFAALIGDDVLKDFYVSLAGAKNTLEITSISKKKKRTEVIGNFNVTYVIFDKKGSLYPDTIKVTDGYFRARIGK</sequence>
<dbReference type="EMBL" id="BMXF01000005">
    <property type="protein sequence ID" value="GHB83241.1"/>
    <property type="molecule type" value="Genomic_DNA"/>
</dbReference>
<organism evidence="1 2">
    <name type="scientific">Persicitalea jodogahamensis</name>
    <dbReference type="NCBI Taxonomy" id="402147"/>
    <lineage>
        <taxon>Bacteria</taxon>
        <taxon>Pseudomonadati</taxon>
        <taxon>Bacteroidota</taxon>
        <taxon>Cytophagia</taxon>
        <taxon>Cytophagales</taxon>
        <taxon>Spirosomataceae</taxon>
        <taxon>Persicitalea</taxon>
    </lineage>
</organism>
<evidence type="ECO:0000313" key="1">
    <source>
        <dbReference type="EMBL" id="GHB83241.1"/>
    </source>
</evidence>
<gene>
    <name evidence="1" type="ORF">GCM10007390_42770</name>
</gene>
<accession>A0A8J3GBN8</accession>
<evidence type="ECO:0000313" key="2">
    <source>
        <dbReference type="Proteomes" id="UP000598271"/>
    </source>
</evidence>
<dbReference type="Proteomes" id="UP000598271">
    <property type="component" value="Unassembled WGS sequence"/>
</dbReference>
<comment type="caution">
    <text evidence="1">The sequence shown here is derived from an EMBL/GenBank/DDBJ whole genome shotgun (WGS) entry which is preliminary data.</text>
</comment>
<dbReference type="AlphaFoldDB" id="A0A8J3GBN8"/>
<name>A0A8J3GBN8_9BACT</name>
<keyword evidence="2" id="KW-1185">Reference proteome</keyword>
<reference evidence="1 2" key="1">
    <citation type="journal article" date="2014" name="Int. J. Syst. Evol. Microbiol.">
        <title>Complete genome sequence of Corynebacterium casei LMG S-19264T (=DSM 44701T), isolated from a smear-ripened cheese.</title>
        <authorList>
            <consortium name="US DOE Joint Genome Institute (JGI-PGF)"/>
            <person name="Walter F."/>
            <person name="Albersmeier A."/>
            <person name="Kalinowski J."/>
            <person name="Ruckert C."/>
        </authorList>
    </citation>
    <scope>NUCLEOTIDE SEQUENCE [LARGE SCALE GENOMIC DNA]</scope>
    <source>
        <strain evidence="1 2">KCTC 12866</strain>
    </source>
</reference>